<keyword evidence="6" id="KW-1133">Transmembrane helix</keyword>
<dbReference type="EMBL" id="JAOTOJ010000001">
    <property type="protein sequence ID" value="KAK9411078.1"/>
    <property type="molecule type" value="Genomic_DNA"/>
</dbReference>
<comment type="caution">
    <text evidence="5">Lacks conserved residue(s) required for the propagation of feature annotation.</text>
</comment>
<dbReference type="SMART" id="SM00179">
    <property type="entry name" value="EGF_CA"/>
    <property type="match status" value="1"/>
</dbReference>
<dbReference type="InterPro" id="IPR000152">
    <property type="entry name" value="EGF-type_Asp/Asn_hydroxyl_site"/>
</dbReference>
<dbReference type="PROSITE" id="PS01187">
    <property type="entry name" value="EGF_CA"/>
    <property type="match status" value="1"/>
</dbReference>
<evidence type="ECO:0000256" key="3">
    <source>
        <dbReference type="ARBA" id="ARBA00022737"/>
    </source>
</evidence>
<gene>
    <name evidence="8" type="ORF">NXF25_002253</name>
</gene>
<evidence type="ECO:0000256" key="5">
    <source>
        <dbReference type="PROSITE-ProRule" id="PRU00076"/>
    </source>
</evidence>
<dbReference type="InterPro" id="IPR049883">
    <property type="entry name" value="NOTCH1_EGF-like"/>
</dbReference>
<keyword evidence="9" id="KW-1185">Reference proteome</keyword>
<dbReference type="InterPro" id="IPR001881">
    <property type="entry name" value="EGF-like_Ca-bd_dom"/>
</dbReference>
<evidence type="ECO:0000259" key="7">
    <source>
        <dbReference type="PROSITE" id="PS50026"/>
    </source>
</evidence>
<keyword evidence="1 5" id="KW-0245">EGF-like domain</keyword>
<dbReference type="FunFam" id="2.10.25.10:FF:000038">
    <property type="entry name" value="Fibrillin 2"/>
    <property type="match status" value="1"/>
</dbReference>
<dbReference type="InterPro" id="IPR018097">
    <property type="entry name" value="EGF_Ca-bd_CS"/>
</dbReference>
<evidence type="ECO:0000256" key="2">
    <source>
        <dbReference type="ARBA" id="ARBA00022729"/>
    </source>
</evidence>
<proteinExistence type="predicted"/>
<evidence type="ECO:0000256" key="1">
    <source>
        <dbReference type="ARBA" id="ARBA00022536"/>
    </source>
</evidence>
<evidence type="ECO:0000313" key="9">
    <source>
        <dbReference type="Proteomes" id="UP001474421"/>
    </source>
</evidence>
<keyword evidence="2" id="KW-0732">Signal</keyword>
<protein>
    <recommendedName>
        <fullName evidence="7">EGF-like domain-containing protein</fullName>
    </recommendedName>
</protein>
<evidence type="ECO:0000256" key="4">
    <source>
        <dbReference type="ARBA" id="ARBA00023157"/>
    </source>
</evidence>
<feature type="domain" description="EGF-like" evidence="7">
    <location>
        <begin position="293"/>
        <end position="331"/>
    </location>
</feature>
<evidence type="ECO:0000256" key="6">
    <source>
        <dbReference type="SAM" id="Phobius"/>
    </source>
</evidence>
<comment type="caution">
    <text evidence="8">The sequence shown here is derived from an EMBL/GenBank/DDBJ whole genome shotgun (WGS) entry which is preliminary data.</text>
</comment>
<dbReference type="InterPro" id="IPR000742">
    <property type="entry name" value="EGF"/>
</dbReference>
<dbReference type="AlphaFoldDB" id="A0AAW1CBK5"/>
<reference evidence="8 9" key="1">
    <citation type="journal article" date="2024" name="Proc. Natl. Acad. Sci. U.S.A.">
        <title>The genetic regulatory architecture and epigenomic basis for age-related changes in rattlesnake venom.</title>
        <authorList>
            <person name="Hogan M.P."/>
            <person name="Holding M.L."/>
            <person name="Nystrom G.S."/>
            <person name="Colston T.J."/>
            <person name="Bartlett D.A."/>
            <person name="Mason A.J."/>
            <person name="Ellsworth S.A."/>
            <person name="Rautsaw R.M."/>
            <person name="Lawrence K.C."/>
            <person name="Strickland J.L."/>
            <person name="He B."/>
            <person name="Fraser P."/>
            <person name="Margres M.J."/>
            <person name="Gilbert D.M."/>
            <person name="Gibbs H.L."/>
            <person name="Parkinson C.L."/>
            <person name="Rokyta D.R."/>
        </authorList>
    </citation>
    <scope>NUCLEOTIDE SEQUENCE [LARGE SCALE GENOMIC DNA]</scope>
    <source>
        <strain evidence="8">DRR0105</strain>
    </source>
</reference>
<dbReference type="GO" id="GO:0005509">
    <property type="term" value="F:calcium ion binding"/>
    <property type="evidence" value="ECO:0007669"/>
    <property type="project" value="InterPro"/>
</dbReference>
<dbReference type="CDD" id="cd00054">
    <property type="entry name" value="EGF_CA"/>
    <property type="match status" value="1"/>
</dbReference>
<keyword evidence="6" id="KW-0812">Transmembrane</keyword>
<sequence length="468" mass="52963">MQWRHLLAQKERDGKPCFEKCCFKVPRVLQIPNVGVNDKELMQVSLEVSQHVQPELGIPWLSVSKKKADPTESPPHLEQTKIYKGEQMGIQVSTAENGNTAVRITVSEGIKANPSKSTMETKFHQTSTLASTDRHPTPSLSWLPTSSILLKVKNKSYETNPGFRSHENYFVLNSQHKPGDLLFEIIFEIEYKGQLPPVGSTLEKAFIDSIKHQVQERVKLFSNEIKEFKLKEIIMRKEEIEMDRQNGPNLIFAFWLHLTSEEKNISYLLNFQLEDLSGAFVGAGKVQTVLVRDVNECNSGIDLCGNKAICLNGDGTYSCQCKEGYEDRSLTKLGTLCVRHPRSGLDSLYSYTEFIVGITVFCITVFVVVISVLCTIIKKRRIKKDMRVREAALPGMPAEPQRTTFDHNNIRQLLTLDPAQLKERSRHVLQTEKQVDQSEVQQEGDTSRVLSSFTASSEILFLPDGFVD</sequence>
<keyword evidence="3" id="KW-0677">Repeat</keyword>
<feature type="transmembrane region" description="Helical" evidence="6">
    <location>
        <begin position="354"/>
        <end position="377"/>
    </location>
</feature>
<dbReference type="PROSITE" id="PS50026">
    <property type="entry name" value="EGF_3"/>
    <property type="match status" value="1"/>
</dbReference>
<name>A0AAW1CBK5_CROAD</name>
<keyword evidence="6" id="KW-0472">Membrane</keyword>
<organism evidence="8 9">
    <name type="scientific">Crotalus adamanteus</name>
    <name type="common">Eastern diamondback rattlesnake</name>
    <dbReference type="NCBI Taxonomy" id="8729"/>
    <lineage>
        <taxon>Eukaryota</taxon>
        <taxon>Metazoa</taxon>
        <taxon>Chordata</taxon>
        <taxon>Craniata</taxon>
        <taxon>Vertebrata</taxon>
        <taxon>Euteleostomi</taxon>
        <taxon>Lepidosauria</taxon>
        <taxon>Squamata</taxon>
        <taxon>Bifurcata</taxon>
        <taxon>Unidentata</taxon>
        <taxon>Episquamata</taxon>
        <taxon>Toxicofera</taxon>
        <taxon>Serpentes</taxon>
        <taxon>Colubroidea</taxon>
        <taxon>Viperidae</taxon>
        <taxon>Crotalinae</taxon>
        <taxon>Crotalus</taxon>
    </lineage>
</organism>
<accession>A0AAW1CBK5</accession>
<dbReference type="Gene3D" id="2.10.25.10">
    <property type="entry name" value="Laminin"/>
    <property type="match status" value="1"/>
</dbReference>
<dbReference type="SMART" id="SM00181">
    <property type="entry name" value="EGF"/>
    <property type="match status" value="1"/>
</dbReference>
<keyword evidence="4" id="KW-1015">Disulfide bond</keyword>
<dbReference type="Pfam" id="PF07645">
    <property type="entry name" value="EGF_CA"/>
    <property type="match status" value="1"/>
</dbReference>
<dbReference type="PROSITE" id="PS00010">
    <property type="entry name" value="ASX_HYDROXYL"/>
    <property type="match status" value="1"/>
</dbReference>
<dbReference type="Proteomes" id="UP001474421">
    <property type="component" value="Unassembled WGS sequence"/>
</dbReference>
<evidence type="ECO:0000313" key="8">
    <source>
        <dbReference type="EMBL" id="KAK9411078.1"/>
    </source>
</evidence>
<dbReference type="SUPFAM" id="SSF57196">
    <property type="entry name" value="EGF/Laminin"/>
    <property type="match status" value="1"/>
</dbReference>